<dbReference type="Pfam" id="PF20585">
    <property type="entry name" value="Pectate_lyase_5"/>
    <property type="match status" value="1"/>
</dbReference>
<protein>
    <submittedName>
        <fullName evidence="1">L. reuteris SRRP binding region</fullName>
    </submittedName>
</protein>
<organism evidence="1">
    <name type="scientific">Limosilactobacillus reuteri subsp. rodentium (strain DSM 17509 / CIP 109821 / 100-23)</name>
    <name type="common">Lactobacillus reuteri</name>
    <dbReference type="NCBI Taxonomy" id="349123"/>
    <lineage>
        <taxon>Bacteria</taxon>
        <taxon>Bacillati</taxon>
        <taxon>Bacillota</taxon>
        <taxon>Bacilli</taxon>
        <taxon>Lactobacillales</taxon>
        <taxon>Lactobacillaceae</taxon>
        <taxon>Limosilactobacillus</taxon>
    </lineage>
</organism>
<gene>
    <name evidence="1" type="primary">srrp</name>
</gene>
<evidence type="ECO:0007829" key="2">
    <source>
        <dbReference type="PDB" id="5NY0"/>
    </source>
</evidence>
<dbReference type="InterPro" id="IPR046776">
    <property type="entry name" value="Pectate_lyase_5"/>
</dbReference>
<reference evidence="1 2" key="1">
    <citation type="journal article" date="2018" name="Proc. Natl. Acad. Sci. U.S.A.">
        <title>Structural basis for the role of serine-rich repeat proteins from &lt;i&gt;Lactobacillus reuteri&lt;/i&gt; in gut microbe-host interactions.</title>
        <authorList>
            <person name="Sequeira S."/>
            <person name="Kavanaugh D."/>
            <person name="MacKenzie D.A."/>
            <person name="Suligoj T."/>
            <person name="Walpole S."/>
            <person name="Leclaire C."/>
            <person name="Gunning A.P."/>
            <person name="Latousakis D."/>
            <person name="Willats W.G.T."/>
            <person name="Angulo J."/>
            <person name="Dong C."/>
            <person name="Juge N."/>
        </authorList>
    </citation>
    <scope>X-RAY CRYSTALLOGRAPHY (2.00 ANGSTROMS)</scope>
</reference>
<name>A0A384E0N5_LIMR1</name>
<evidence type="ECO:0000313" key="1">
    <source>
        <dbReference type="PDB" id="5NY0"/>
    </source>
</evidence>
<proteinExistence type="evidence at protein level"/>
<dbReference type="PDBsum" id="5NY0"/>
<accession>A0A384E0N5</accession>
<dbReference type="PDB" id="5NY0">
    <property type="method" value="X-ray"/>
    <property type="resolution" value="2.00 A"/>
    <property type="chains" value="A=1-368"/>
</dbReference>
<sequence>EDIQADATAANASELKKALQDTSVHTIKLTDNITLTSAIELTNVSRDVTIYGNGKYINATDGNGGIFIHNTKSYTVNLTIEKATLYNQSQYGFVHMNDEGTDNITYKNITAYGGTLVWSQTHVGTKTLSLEGTVNFYSVPSYTVGGQTYSTDAFKIGTHYPNGENKDTTPAIYVSNEINIADNANIALENSATKIDIWMIADIGIHPHTTALTIGNNATLTMENGNNSALNIKLDGDTSNSFTVGEGSTVKLSAKVDNVRILPYEDSNTANVSFAKGSDVTLHAGTGSNLRMGASISNQIDFNGKATFIKDSGAYANTAYADQTRGNIEFDYYWNDQQKTGSTGVANFNPGSNVLFQAGPGASNVNTY</sequence>
<keyword evidence="1 2" id="KW-0002">3D-structure</keyword>
<dbReference type="SMR" id="A0A384E0N5"/>
<dbReference type="AlphaFoldDB" id="A0A384E0N5"/>